<keyword evidence="2" id="KW-0472">Membrane</keyword>
<keyword evidence="2" id="KW-0812">Transmembrane</keyword>
<dbReference type="AlphaFoldDB" id="A0A2A7B719"/>
<name>A0A2A7B719_9FIRM</name>
<dbReference type="OrthoDB" id="1862247at2"/>
<keyword evidence="2" id="KW-1133">Transmembrane helix</keyword>
<reference evidence="3 4" key="1">
    <citation type="journal article" date="2017" name="Front. Microbiol.">
        <title>New Insights into the Diversity of the Genus Faecalibacterium.</title>
        <authorList>
            <person name="Benevides L."/>
            <person name="Burman S."/>
            <person name="Martin R."/>
            <person name="Robert V."/>
            <person name="Thomas M."/>
            <person name="Miquel S."/>
            <person name="Chain F."/>
            <person name="Sokol H."/>
            <person name="Bermudez-Humaran L.G."/>
            <person name="Morrison M."/>
            <person name="Langella P."/>
            <person name="Azevedo V.A."/>
            <person name="Chatel J.M."/>
            <person name="Soares S."/>
        </authorList>
    </citation>
    <scope>NUCLEOTIDE SEQUENCE [LARGE SCALE GENOMIC DNA]</scope>
    <source>
        <strain evidence="3 4">AHMP21</strain>
    </source>
</reference>
<comment type="caution">
    <text evidence="3">The sequence shown here is derived from an EMBL/GenBank/DDBJ whole genome shotgun (WGS) entry which is preliminary data.</text>
</comment>
<gene>
    <name evidence="3" type="ORF">CHR60_05500</name>
</gene>
<evidence type="ECO:0000256" key="2">
    <source>
        <dbReference type="SAM" id="Phobius"/>
    </source>
</evidence>
<feature type="region of interest" description="Disordered" evidence="1">
    <location>
        <begin position="67"/>
        <end position="94"/>
    </location>
</feature>
<sequence>MSVLSVLGAVLLVLLKGIGILLLVVLILAVVLLFCPFCADVQWENDVLTIRAGALGLTLPVFQYPAPEKPKKKKKKKPAGQEADKKPRPETPPRKKARLTLNILCTILRGAGRLTRAIIGSLRITKIDVVLGVRGEDPAEAARSYGRLNAWLYPALGFLDRFVYLDFEQLRLLPDFGSAQPTVQDRVSFRVSAQAYAIVFTAVRVLYEFWREKVLDVFL</sequence>
<feature type="transmembrane region" description="Helical" evidence="2">
    <location>
        <begin position="6"/>
        <end position="35"/>
    </location>
</feature>
<feature type="compositionally biased region" description="Basic and acidic residues" evidence="1">
    <location>
        <begin position="82"/>
        <end position="93"/>
    </location>
</feature>
<evidence type="ECO:0000256" key="1">
    <source>
        <dbReference type="SAM" id="MobiDB-lite"/>
    </source>
</evidence>
<evidence type="ECO:0000313" key="4">
    <source>
        <dbReference type="Proteomes" id="UP000220904"/>
    </source>
</evidence>
<accession>A0A2A7B719</accession>
<protein>
    <recommendedName>
        <fullName evidence="5">DUF2953 domain-containing protein</fullName>
    </recommendedName>
</protein>
<organism evidence="3 4">
    <name type="scientific">Faecalibacterium prausnitzii</name>
    <dbReference type="NCBI Taxonomy" id="853"/>
    <lineage>
        <taxon>Bacteria</taxon>
        <taxon>Bacillati</taxon>
        <taxon>Bacillota</taxon>
        <taxon>Clostridia</taxon>
        <taxon>Eubacteriales</taxon>
        <taxon>Oscillospiraceae</taxon>
        <taxon>Faecalibacterium</taxon>
    </lineage>
</organism>
<proteinExistence type="predicted"/>
<dbReference type="RefSeq" id="WP_097792095.1">
    <property type="nucleotide sequence ID" value="NZ_NOUV01000011.1"/>
</dbReference>
<evidence type="ECO:0000313" key="3">
    <source>
        <dbReference type="EMBL" id="PDX87204.1"/>
    </source>
</evidence>
<evidence type="ECO:0008006" key="5">
    <source>
        <dbReference type="Google" id="ProtNLM"/>
    </source>
</evidence>
<dbReference type="Proteomes" id="UP000220904">
    <property type="component" value="Unassembled WGS sequence"/>
</dbReference>
<dbReference type="EMBL" id="NOUV01000011">
    <property type="protein sequence ID" value="PDX87204.1"/>
    <property type="molecule type" value="Genomic_DNA"/>
</dbReference>